<protein>
    <submittedName>
        <fullName evidence="1">Uncharacterized protein</fullName>
    </submittedName>
</protein>
<dbReference type="Proteomes" id="UP001152888">
    <property type="component" value="Unassembled WGS sequence"/>
</dbReference>
<evidence type="ECO:0000313" key="1">
    <source>
        <dbReference type="EMBL" id="CAH2005908.1"/>
    </source>
</evidence>
<proteinExistence type="predicted"/>
<gene>
    <name evidence="1" type="ORF">ACAOBT_LOCUS28811</name>
</gene>
<reference evidence="1" key="1">
    <citation type="submission" date="2022-03" db="EMBL/GenBank/DDBJ databases">
        <authorList>
            <person name="Sayadi A."/>
        </authorList>
    </citation>
    <scope>NUCLEOTIDE SEQUENCE</scope>
</reference>
<dbReference type="EMBL" id="CAKOFQ010007663">
    <property type="protein sequence ID" value="CAH2005908.1"/>
    <property type="molecule type" value="Genomic_DNA"/>
</dbReference>
<sequence length="144" mass="16212">MRFLQTLKKNPALTKTIQIFKDPTAHADAVTNAGLTFFTALYKFTDKESASLNKLRYKCYLRSAYKTTAHLASLPPTEAAAQQHPLRVYFQVQQWHGNEKNPEQCGWKKTKGGLQPVTTLQPPAPDAVLKLIACKNSLQMHKDL</sequence>
<comment type="caution">
    <text evidence="1">The sequence shown here is derived from an EMBL/GenBank/DDBJ whole genome shotgun (WGS) entry which is preliminary data.</text>
</comment>
<organism evidence="1 2">
    <name type="scientific">Acanthoscelides obtectus</name>
    <name type="common">Bean weevil</name>
    <name type="synonym">Bruchus obtectus</name>
    <dbReference type="NCBI Taxonomy" id="200917"/>
    <lineage>
        <taxon>Eukaryota</taxon>
        <taxon>Metazoa</taxon>
        <taxon>Ecdysozoa</taxon>
        <taxon>Arthropoda</taxon>
        <taxon>Hexapoda</taxon>
        <taxon>Insecta</taxon>
        <taxon>Pterygota</taxon>
        <taxon>Neoptera</taxon>
        <taxon>Endopterygota</taxon>
        <taxon>Coleoptera</taxon>
        <taxon>Polyphaga</taxon>
        <taxon>Cucujiformia</taxon>
        <taxon>Chrysomeloidea</taxon>
        <taxon>Chrysomelidae</taxon>
        <taxon>Bruchinae</taxon>
        <taxon>Bruchini</taxon>
        <taxon>Acanthoscelides</taxon>
    </lineage>
</organism>
<dbReference type="OrthoDB" id="6781249at2759"/>
<name>A0A9P0M2E7_ACAOB</name>
<dbReference type="AlphaFoldDB" id="A0A9P0M2E7"/>
<accession>A0A9P0M2E7</accession>
<keyword evidence="2" id="KW-1185">Reference proteome</keyword>
<evidence type="ECO:0000313" key="2">
    <source>
        <dbReference type="Proteomes" id="UP001152888"/>
    </source>
</evidence>